<accession>A0A094PUD2</accession>
<dbReference type="Pfam" id="PF24481">
    <property type="entry name" value="CT398_CC"/>
    <property type="match status" value="1"/>
</dbReference>
<dbReference type="InterPro" id="IPR003743">
    <property type="entry name" value="Zf-RING_7"/>
</dbReference>
<protein>
    <submittedName>
        <fullName evidence="4">Uncharacterized protein</fullName>
    </submittedName>
</protein>
<name>A0A094PUD2_9ZZZZ</name>
<sequence>MKATLSDQRAILDIQNFDFTAATLNNKAANLPEITAIHTLTIKANNARDLRIAAETELSDVKRELLRAEGDVEQIVTRITRDETRLSSGTGAPKELEQLQHELGSLAARRSELEEIELEIMMRIDVIKERIAGQSEQERSLTAEITELEIKKANEMAVISGELEAITTERASVVTSTNPELVALYEKIRAANNGTGAAALIGSQCKGCHLTVNNVELQRIAGLAEDEVVRCEECRCILVRGL</sequence>
<feature type="coiled-coil region" evidence="1">
    <location>
        <begin position="44"/>
        <end position="71"/>
    </location>
</feature>
<organism evidence="4">
    <name type="scientific">freshwater metagenome</name>
    <dbReference type="NCBI Taxonomy" id="449393"/>
    <lineage>
        <taxon>unclassified sequences</taxon>
        <taxon>metagenomes</taxon>
        <taxon>ecological metagenomes</taxon>
    </lineage>
</organism>
<dbReference type="PANTHER" id="PTHR39082:SF1">
    <property type="entry name" value="SCAVENGER RECEPTOR CLASS A MEMBER 3"/>
    <property type="match status" value="1"/>
</dbReference>
<gene>
    <name evidence="4" type="ORF">GM50_22650</name>
</gene>
<evidence type="ECO:0000259" key="2">
    <source>
        <dbReference type="Pfam" id="PF02591"/>
    </source>
</evidence>
<proteinExistence type="predicted"/>
<evidence type="ECO:0000259" key="3">
    <source>
        <dbReference type="Pfam" id="PF24481"/>
    </source>
</evidence>
<keyword evidence="1" id="KW-0175">Coiled coil</keyword>
<comment type="caution">
    <text evidence="4">The sequence shown here is derived from an EMBL/GenBank/DDBJ whole genome shotgun (WGS) entry which is preliminary data.</text>
</comment>
<evidence type="ECO:0000256" key="1">
    <source>
        <dbReference type="SAM" id="Coils"/>
    </source>
</evidence>
<dbReference type="AlphaFoldDB" id="A0A094PUD2"/>
<reference evidence="4" key="1">
    <citation type="submission" date="2014-05" db="EMBL/GenBank/DDBJ databases">
        <title>Key roles for freshwater Actinobacteria revealed by deep metagenomic sequencing.</title>
        <authorList>
            <person name="Ghai R."/>
            <person name="Mizuno C.M."/>
            <person name="Picazo A."/>
            <person name="Camacho A."/>
            <person name="Rodriguez-Valera F."/>
        </authorList>
    </citation>
    <scope>NUCLEOTIDE SEQUENCE</scope>
</reference>
<dbReference type="PANTHER" id="PTHR39082">
    <property type="entry name" value="PHOSPHOLIPASE C-BETA-2-RELATED"/>
    <property type="match status" value="1"/>
</dbReference>
<dbReference type="Gene3D" id="1.10.287.1490">
    <property type="match status" value="1"/>
</dbReference>
<dbReference type="InterPro" id="IPR052376">
    <property type="entry name" value="Oxidative_Scav/Glycosyltrans"/>
</dbReference>
<dbReference type="InterPro" id="IPR056003">
    <property type="entry name" value="CT398_CC_hairpin"/>
</dbReference>
<feature type="domain" description="CT398-like coiled coil hairpin" evidence="3">
    <location>
        <begin position="15"/>
        <end position="192"/>
    </location>
</feature>
<dbReference type="Pfam" id="PF02591">
    <property type="entry name" value="Zn_ribbon_9"/>
    <property type="match status" value="1"/>
</dbReference>
<evidence type="ECO:0000313" key="4">
    <source>
        <dbReference type="EMBL" id="KGA13309.1"/>
    </source>
</evidence>
<dbReference type="EMBL" id="JNSK01000174">
    <property type="protein sequence ID" value="KGA13309.1"/>
    <property type="molecule type" value="Genomic_DNA"/>
</dbReference>
<feature type="domain" description="C4-type zinc ribbon" evidence="2">
    <location>
        <begin position="205"/>
        <end position="238"/>
    </location>
</feature>